<evidence type="ECO:0000256" key="13">
    <source>
        <dbReference type="PIRSR" id="PIRSR001492-3"/>
    </source>
</evidence>
<comment type="catalytic activity">
    <reaction evidence="1 10">
        <text>(2R)-2-phosphoglycerate = (2R)-3-phosphoglycerate</text>
        <dbReference type="Rhea" id="RHEA:15901"/>
        <dbReference type="ChEBI" id="CHEBI:58272"/>
        <dbReference type="ChEBI" id="CHEBI:58289"/>
        <dbReference type="EC" id="5.4.2.12"/>
    </reaction>
</comment>
<feature type="binding site" evidence="10 13">
    <location>
        <position position="63"/>
    </location>
    <ligand>
        <name>Mn(2+)</name>
        <dbReference type="ChEBI" id="CHEBI:29035"/>
        <label>2</label>
    </ligand>
</feature>
<accession>A0A8I1DFR6</accession>
<name>A0A8I1DFR6_THEIN</name>
<evidence type="ECO:0000256" key="5">
    <source>
        <dbReference type="ARBA" id="ARBA00022723"/>
    </source>
</evidence>
<dbReference type="GO" id="GO:0030145">
    <property type="term" value="F:manganese ion binding"/>
    <property type="evidence" value="ECO:0007669"/>
    <property type="project" value="UniProtKB-UniRule"/>
</dbReference>
<keyword evidence="7 10" id="KW-0464">Manganese</keyword>
<feature type="binding site" evidence="10 12">
    <location>
        <begin position="154"/>
        <end position="155"/>
    </location>
    <ligand>
        <name>substrate</name>
    </ligand>
</feature>
<feature type="binding site" evidence="10 13">
    <location>
        <position position="446"/>
    </location>
    <ligand>
        <name>Mn(2+)</name>
        <dbReference type="ChEBI" id="CHEBI:29035"/>
        <label>2</label>
    </ligand>
</feature>
<keyword evidence="8 10" id="KW-0413">Isomerase</keyword>
<dbReference type="GO" id="GO:0004619">
    <property type="term" value="F:phosphoglycerate mutase activity"/>
    <property type="evidence" value="ECO:0007669"/>
    <property type="project" value="UniProtKB-UniRule"/>
</dbReference>
<dbReference type="PANTHER" id="PTHR31637">
    <property type="entry name" value="2,3-BISPHOSPHOGLYCERATE-INDEPENDENT PHOSPHOGLYCERATE MUTASE"/>
    <property type="match status" value="1"/>
</dbReference>
<dbReference type="Pfam" id="PF06415">
    <property type="entry name" value="iPGM_N"/>
    <property type="match status" value="1"/>
</dbReference>
<dbReference type="FunFam" id="3.40.720.10:FF:000001">
    <property type="entry name" value="2,3-bisphosphoglycerate-independent phosphoglycerate mutase"/>
    <property type="match status" value="1"/>
</dbReference>
<dbReference type="EMBL" id="JAECVW010000003">
    <property type="protein sequence ID" value="MBH8595111.1"/>
    <property type="molecule type" value="Genomic_DNA"/>
</dbReference>
<dbReference type="Gene3D" id="3.40.1450.10">
    <property type="entry name" value="BPG-independent phosphoglycerate mutase, domain B"/>
    <property type="match status" value="1"/>
</dbReference>
<keyword evidence="17" id="KW-1185">Reference proteome</keyword>
<feature type="binding site" evidence="10 12">
    <location>
        <position position="337"/>
    </location>
    <ligand>
        <name>substrate</name>
    </ligand>
</feature>
<comment type="pathway">
    <text evidence="2 10">Carbohydrate degradation; glycolysis; pyruvate from D-glyceraldehyde 3-phosphate: step 3/5.</text>
</comment>
<evidence type="ECO:0000313" key="16">
    <source>
        <dbReference type="EMBL" id="MBH8595111.1"/>
    </source>
</evidence>
<dbReference type="UniPathway" id="UPA00109">
    <property type="reaction ID" value="UER00186"/>
</dbReference>
<feature type="binding site" evidence="10 13">
    <location>
        <position position="408"/>
    </location>
    <ligand>
        <name>Mn(2+)</name>
        <dbReference type="ChEBI" id="CHEBI:29035"/>
        <label>1</label>
    </ligand>
</feature>
<feature type="binding site" evidence="10 12">
    <location>
        <position position="186"/>
    </location>
    <ligand>
        <name>substrate</name>
    </ligand>
</feature>
<organism evidence="16 17">
    <name type="scientific">Thermoactinomyces intermedius</name>
    <dbReference type="NCBI Taxonomy" id="2024"/>
    <lineage>
        <taxon>Bacteria</taxon>
        <taxon>Bacillati</taxon>
        <taxon>Bacillota</taxon>
        <taxon>Bacilli</taxon>
        <taxon>Bacillales</taxon>
        <taxon>Thermoactinomycetaceae</taxon>
        <taxon>Thermoactinomyces</taxon>
    </lineage>
</organism>
<evidence type="ECO:0000259" key="14">
    <source>
        <dbReference type="Pfam" id="PF01676"/>
    </source>
</evidence>
<comment type="caution">
    <text evidence="16">The sequence shown here is derived from an EMBL/GenBank/DDBJ whole genome shotgun (WGS) entry which is preliminary data.</text>
</comment>
<dbReference type="InterPro" id="IPR011258">
    <property type="entry name" value="BPG-indep_PGM_N"/>
</dbReference>
<feature type="binding site" evidence="10 12">
    <location>
        <position position="192"/>
    </location>
    <ligand>
        <name>substrate</name>
    </ligand>
</feature>
<feature type="binding site" evidence="10 12">
    <location>
        <begin position="262"/>
        <end position="265"/>
    </location>
    <ligand>
        <name>substrate</name>
    </ligand>
</feature>
<proteinExistence type="inferred from homology"/>
<evidence type="ECO:0000256" key="8">
    <source>
        <dbReference type="ARBA" id="ARBA00023235"/>
    </source>
</evidence>
<feature type="binding site" evidence="10 13">
    <location>
        <position position="404"/>
    </location>
    <ligand>
        <name>Mn(2+)</name>
        <dbReference type="ChEBI" id="CHEBI:29035"/>
        <label>1</label>
    </ligand>
</feature>
<protein>
    <recommendedName>
        <fullName evidence="9 10">2,3-bisphosphoglycerate-independent phosphoglycerate mutase</fullName>
        <shortName evidence="10">BPG-independent PGAM</shortName>
        <shortName evidence="10">Phosphoglyceromutase</shortName>
        <shortName evidence="10">iPGM</shortName>
        <ecNumber evidence="4 10">5.4.2.12</ecNumber>
    </recommendedName>
</protein>
<dbReference type="HAMAP" id="MF_01038">
    <property type="entry name" value="GpmI"/>
    <property type="match status" value="1"/>
</dbReference>
<evidence type="ECO:0000256" key="10">
    <source>
        <dbReference type="HAMAP-Rule" id="MF_01038"/>
    </source>
</evidence>
<dbReference type="SUPFAM" id="SSF53649">
    <property type="entry name" value="Alkaline phosphatase-like"/>
    <property type="match status" value="1"/>
</dbReference>
<dbReference type="InterPro" id="IPR017850">
    <property type="entry name" value="Alkaline_phosphatase_core_sf"/>
</dbReference>
<sequence length="513" mass="57075">MNRPKPVLLCILDGFALREEREGNAVKQANKPNFDRYWNEYPHATLEASGEAVGLPDGQMGNSEVGHLNIGAGRIVYQDLTRVTLAIEDGSFFENEAFLQAIKHVKKNQSRLHLLGLLSDGGVHSHINHLFALLDLAAKEKVDEVYVHAFLDGRDVAPDSAVRYIRQLQEKMDEAGVGKIATVQGRYYAMDRDKRWDRVEKSYRAMVYGDGPRSGDPVEAVQASYQESVYDEFVVPTVIVDENGEPVSRIRDHDAVIFYNFRPDRAIQLSLAFTDPDFDGFDRGPGHPQDLAYVCLTHYSDAVNGEVAFKPTDLVQTLGEVVSRHQLKQLRIAETEKYPHVTFFFSGGREEKFPGEERILINSPKVATYDLKPEMSAYEVADALCKEIEAEKHDVIILNFANPDMVGHSGKLEPTIRAVEAVDECLGKVVDLTIEKGGVAVIIADHGNADMVVNEDGSPHTAHTTFPVPFIVTKKGLALREKGILADVSPTLLHLLNIEQPEEMTGRSMIKSK</sequence>
<evidence type="ECO:0000259" key="15">
    <source>
        <dbReference type="Pfam" id="PF06415"/>
    </source>
</evidence>
<keyword evidence="5 10" id="KW-0479">Metal-binding</keyword>
<feature type="binding site" evidence="10 13">
    <location>
        <position position="13"/>
    </location>
    <ligand>
        <name>Mn(2+)</name>
        <dbReference type="ChEBI" id="CHEBI:29035"/>
        <label>2</label>
    </ligand>
</feature>
<dbReference type="GO" id="GO:0005829">
    <property type="term" value="C:cytosol"/>
    <property type="evidence" value="ECO:0007669"/>
    <property type="project" value="TreeGrafter"/>
</dbReference>
<evidence type="ECO:0000256" key="6">
    <source>
        <dbReference type="ARBA" id="ARBA00023152"/>
    </source>
</evidence>
<dbReference type="NCBIfam" id="TIGR01307">
    <property type="entry name" value="pgm_bpd_ind"/>
    <property type="match status" value="1"/>
</dbReference>
<evidence type="ECO:0000256" key="9">
    <source>
        <dbReference type="ARBA" id="ARBA00071648"/>
    </source>
</evidence>
<dbReference type="Gene3D" id="3.40.720.10">
    <property type="entry name" value="Alkaline Phosphatase, subunit A"/>
    <property type="match status" value="1"/>
</dbReference>
<dbReference type="AlphaFoldDB" id="A0A8I1DFR6"/>
<evidence type="ECO:0000256" key="1">
    <source>
        <dbReference type="ARBA" id="ARBA00000370"/>
    </source>
</evidence>
<dbReference type="GO" id="GO:0006007">
    <property type="term" value="P:glucose catabolic process"/>
    <property type="evidence" value="ECO:0007669"/>
    <property type="project" value="InterPro"/>
</dbReference>
<dbReference type="SUPFAM" id="SSF64158">
    <property type="entry name" value="2,3-Bisphosphoglycerate-independent phosphoglycerate mutase, substrate-binding domain"/>
    <property type="match status" value="1"/>
</dbReference>
<evidence type="ECO:0000256" key="11">
    <source>
        <dbReference type="PIRSR" id="PIRSR001492-1"/>
    </source>
</evidence>
<evidence type="ECO:0000256" key="7">
    <source>
        <dbReference type="ARBA" id="ARBA00023211"/>
    </source>
</evidence>
<dbReference type="InterPro" id="IPR036646">
    <property type="entry name" value="PGAM_B_sf"/>
</dbReference>
<feature type="active site" description="Phosphoserine intermediate" evidence="10 11">
    <location>
        <position position="63"/>
    </location>
</feature>
<dbReference type="InterPro" id="IPR006124">
    <property type="entry name" value="Metalloenzyme"/>
</dbReference>
<evidence type="ECO:0000256" key="12">
    <source>
        <dbReference type="PIRSR" id="PIRSR001492-2"/>
    </source>
</evidence>
<evidence type="ECO:0000313" key="17">
    <source>
        <dbReference type="Proteomes" id="UP000633619"/>
    </source>
</evidence>
<comment type="cofactor">
    <cofactor evidence="10">
        <name>Mn(2+)</name>
        <dbReference type="ChEBI" id="CHEBI:29035"/>
    </cofactor>
    <text evidence="10">Binds 2 manganese ions per subunit.</text>
</comment>
<dbReference type="PANTHER" id="PTHR31637:SF0">
    <property type="entry name" value="2,3-BISPHOSPHOGLYCERATE-INDEPENDENT PHOSPHOGLYCERATE MUTASE"/>
    <property type="match status" value="1"/>
</dbReference>
<gene>
    <name evidence="10" type="primary">gpmI</name>
    <name evidence="16" type="ORF">I8U20_07170</name>
</gene>
<feature type="domain" description="BPG-independent PGAM N-terminal" evidence="15">
    <location>
        <begin position="84"/>
        <end position="300"/>
    </location>
</feature>
<comment type="subunit">
    <text evidence="10">Monomer.</text>
</comment>
<dbReference type="InterPro" id="IPR005995">
    <property type="entry name" value="Pgm_bpd_ind"/>
</dbReference>
<feature type="binding site" evidence="10 13">
    <location>
        <position position="463"/>
    </location>
    <ligand>
        <name>Mn(2+)</name>
        <dbReference type="ChEBI" id="CHEBI:29035"/>
        <label>1</label>
    </ligand>
</feature>
<evidence type="ECO:0000256" key="4">
    <source>
        <dbReference type="ARBA" id="ARBA00012026"/>
    </source>
</evidence>
<feature type="binding site" evidence="10 13">
    <location>
        <position position="445"/>
    </location>
    <ligand>
        <name>Mn(2+)</name>
        <dbReference type="ChEBI" id="CHEBI:29035"/>
        <label>2</label>
    </ligand>
</feature>
<feature type="domain" description="Metalloenzyme" evidence="14">
    <location>
        <begin position="5"/>
        <end position="499"/>
    </location>
</feature>
<evidence type="ECO:0000256" key="2">
    <source>
        <dbReference type="ARBA" id="ARBA00004798"/>
    </source>
</evidence>
<dbReference type="Proteomes" id="UP000633619">
    <property type="component" value="Unassembled WGS sequence"/>
</dbReference>
<dbReference type="GO" id="GO:0006096">
    <property type="term" value="P:glycolytic process"/>
    <property type="evidence" value="ECO:0007669"/>
    <property type="project" value="UniProtKB-UniRule"/>
</dbReference>
<dbReference type="CDD" id="cd16010">
    <property type="entry name" value="iPGM"/>
    <property type="match status" value="1"/>
</dbReference>
<dbReference type="EC" id="5.4.2.12" evidence="4 10"/>
<feature type="binding site" evidence="10 12">
    <location>
        <position position="124"/>
    </location>
    <ligand>
        <name>substrate</name>
    </ligand>
</feature>
<dbReference type="RefSeq" id="WP_181731425.1">
    <property type="nucleotide sequence ID" value="NZ_JACEIR010000002.1"/>
</dbReference>
<reference evidence="16 17" key="1">
    <citation type="submission" date="2020-12" db="EMBL/GenBank/DDBJ databases">
        <title>WGS of Thermoactinomyces spp.</title>
        <authorList>
            <person name="Cheng K."/>
        </authorList>
    </citation>
    <scope>NUCLEOTIDE SEQUENCE [LARGE SCALE GENOMIC DNA]</scope>
    <source>
        <strain evidence="17">CICC 10671\DSM 43846</strain>
    </source>
</reference>
<evidence type="ECO:0000256" key="3">
    <source>
        <dbReference type="ARBA" id="ARBA00008819"/>
    </source>
</evidence>
<comment type="function">
    <text evidence="10">Catalyzes the interconversion of 2-phosphoglycerate and 3-phosphoglycerate.</text>
</comment>
<dbReference type="FunFam" id="3.40.1450.10:FF:000001">
    <property type="entry name" value="2,3-bisphosphoglycerate-independent phosphoglycerate mutase"/>
    <property type="match status" value="1"/>
</dbReference>
<keyword evidence="6 10" id="KW-0324">Glycolysis</keyword>
<dbReference type="GO" id="GO:0043937">
    <property type="term" value="P:regulation of sporulation"/>
    <property type="evidence" value="ECO:0007669"/>
    <property type="project" value="UniProtKB-ARBA"/>
</dbReference>
<dbReference type="PIRSF" id="PIRSF001492">
    <property type="entry name" value="IPGAM"/>
    <property type="match status" value="1"/>
</dbReference>
<comment type="similarity">
    <text evidence="3 10">Belongs to the BPG-independent phosphoglycerate mutase family.</text>
</comment>
<dbReference type="Pfam" id="PF01676">
    <property type="entry name" value="Metalloenzyme"/>
    <property type="match status" value="1"/>
</dbReference>